<organism evidence="8 9">
    <name type="scientific">Pirellulimonas nuda</name>
    <dbReference type="NCBI Taxonomy" id="2528009"/>
    <lineage>
        <taxon>Bacteria</taxon>
        <taxon>Pseudomonadati</taxon>
        <taxon>Planctomycetota</taxon>
        <taxon>Planctomycetia</taxon>
        <taxon>Pirellulales</taxon>
        <taxon>Lacipirellulaceae</taxon>
        <taxon>Pirellulimonas</taxon>
    </lineage>
</organism>
<keyword evidence="9" id="KW-1185">Reference proteome</keyword>
<reference evidence="8 9" key="1">
    <citation type="submission" date="2019-02" db="EMBL/GenBank/DDBJ databases">
        <title>Deep-cultivation of Planctomycetes and their phenomic and genomic characterization uncovers novel biology.</title>
        <authorList>
            <person name="Wiegand S."/>
            <person name="Jogler M."/>
            <person name="Boedeker C."/>
            <person name="Pinto D."/>
            <person name="Vollmers J."/>
            <person name="Rivas-Marin E."/>
            <person name="Kohn T."/>
            <person name="Peeters S.H."/>
            <person name="Heuer A."/>
            <person name="Rast P."/>
            <person name="Oberbeckmann S."/>
            <person name="Bunk B."/>
            <person name="Jeske O."/>
            <person name="Meyerdierks A."/>
            <person name="Storesund J.E."/>
            <person name="Kallscheuer N."/>
            <person name="Luecker S."/>
            <person name="Lage O.M."/>
            <person name="Pohl T."/>
            <person name="Merkel B.J."/>
            <person name="Hornburger P."/>
            <person name="Mueller R.-W."/>
            <person name="Bruemmer F."/>
            <person name="Labrenz M."/>
            <person name="Spormann A.M."/>
            <person name="Op den Camp H."/>
            <person name="Overmann J."/>
            <person name="Amann R."/>
            <person name="Jetten M.S.M."/>
            <person name="Mascher T."/>
            <person name="Medema M.H."/>
            <person name="Devos D.P."/>
            <person name="Kaster A.-K."/>
            <person name="Ovreas L."/>
            <person name="Rohde M."/>
            <person name="Galperin M.Y."/>
            <person name="Jogler C."/>
        </authorList>
    </citation>
    <scope>NUCLEOTIDE SEQUENCE [LARGE SCALE GENOMIC DNA]</scope>
    <source>
        <strain evidence="8 9">Pla175</strain>
    </source>
</reference>
<accession>A0A518DB61</accession>
<feature type="domain" description="Protein kinase" evidence="7">
    <location>
        <begin position="77"/>
        <end position="342"/>
    </location>
</feature>
<dbReference type="KEGG" id="pnd:Pla175_21000"/>
<dbReference type="SMART" id="SM00220">
    <property type="entry name" value="S_TKc"/>
    <property type="match status" value="1"/>
</dbReference>
<evidence type="ECO:0000256" key="5">
    <source>
        <dbReference type="SAM" id="MobiDB-lite"/>
    </source>
</evidence>
<dbReference type="CDD" id="cd14014">
    <property type="entry name" value="STKc_PknB_like"/>
    <property type="match status" value="1"/>
</dbReference>
<evidence type="ECO:0000256" key="3">
    <source>
        <dbReference type="ARBA" id="ARBA00022777"/>
    </source>
</evidence>
<dbReference type="InterPro" id="IPR000719">
    <property type="entry name" value="Prot_kinase_dom"/>
</dbReference>
<evidence type="ECO:0000259" key="7">
    <source>
        <dbReference type="PROSITE" id="PS50011"/>
    </source>
</evidence>
<evidence type="ECO:0000256" key="4">
    <source>
        <dbReference type="ARBA" id="ARBA00022840"/>
    </source>
</evidence>
<dbReference type="EMBL" id="CP036291">
    <property type="protein sequence ID" value="QDU88719.1"/>
    <property type="molecule type" value="Genomic_DNA"/>
</dbReference>
<feature type="compositionally biased region" description="Polar residues" evidence="5">
    <location>
        <begin position="378"/>
        <end position="388"/>
    </location>
</feature>
<dbReference type="PANTHER" id="PTHR43289">
    <property type="entry name" value="MITOGEN-ACTIVATED PROTEIN KINASE KINASE KINASE 20-RELATED"/>
    <property type="match status" value="1"/>
</dbReference>
<evidence type="ECO:0000256" key="1">
    <source>
        <dbReference type="ARBA" id="ARBA00022679"/>
    </source>
</evidence>
<evidence type="ECO:0000256" key="2">
    <source>
        <dbReference type="ARBA" id="ARBA00022741"/>
    </source>
</evidence>
<proteinExistence type="predicted"/>
<keyword evidence="6" id="KW-0812">Transmembrane</keyword>
<keyword evidence="6" id="KW-0472">Membrane</keyword>
<sequence length="452" mass="48437">MVQPLQQSLFCRALVSSGLIAPERLEQVVAQGLPAHATVADLDEALLAKLLVDSGDLNAWQVEQLREGRSRFRLGPYLIHDAIGRGGMGDVFQAEHELLGRIEAIKVLPKRKTTPDAVARFAREVRAQAQLDHPNLVRVTFAGADGGAHYFVSEYVPGLDLRRLVRRFGPLPIEAAAHIGVEAAKGLEYAHRKGLVHRDVKPGNVLVTPQGAVKLTDLGLAWRLDDATPPDQGAGTGRRVVGTSDYLAPESIRTPNRVLPVSDVYALGCTVYYAITGKVPYPGGDHAEKARRHLNEAPLSPGAFRSDLPEAFVAALWNMMDKDENRRTPTAVAAAEALLPFVTPGSKASVARVVDVALRRRTAAPDEREDSAWDETAGDSSAVEQHGSNARPDVASQGTDPVCAADQETVPDAKPSETHEAPLDRGVRWTVTAAVAAAGLVGIAALATAWLR</sequence>
<keyword evidence="3 8" id="KW-0418">Kinase</keyword>
<dbReference type="Gene3D" id="3.30.200.20">
    <property type="entry name" value="Phosphorylase Kinase, domain 1"/>
    <property type="match status" value="1"/>
</dbReference>
<dbReference type="Gene3D" id="1.10.510.10">
    <property type="entry name" value="Transferase(Phosphotransferase) domain 1"/>
    <property type="match status" value="1"/>
</dbReference>
<keyword evidence="4" id="KW-0067">ATP-binding</keyword>
<dbReference type="EC" id="2.7.11.1" evidence="8"/>
<evidence type="ECO:0000313" key="9">
    <source>
        <dbReference type="Proteomes" id="UP000317429"/>
    </source>
</evidence>
<keyword evidence="2" id="KW-0547">Nucleotide-binding</keyword>
<feature type="region of interest" description="Disordered" evidence="5">
    <location>
        <begin position="362"/>
        <end position="400"/>
    </location>
</feature>
<dbReference type="SUPFAM" id="SSF56112">
    <property type="entry name" value="Protein kinase-like (PK-like)"/>
    <property type="match status" value="1"/>
</dbReference>
<dbReference type="Proteomes" id="UP000317429">
    <property type="component" value="Chromosome"/>
</dbReference>
<dbReference type="Pfam" id="PF00069">
    <property type="entry name" value="Pkinase"/>
    <property type="match status" value="1"/>
</dbReference>
<gene>
    <name evidence="8" type="primary">stkP_3</name>
    <name evidence="8" type="ORF">Pla175_21000</name>
</gene>
<dbReference type="AlphaFoldDB" id="A0A518DB61"/>
<dbReference type="PROSITE" id="PS00108">
    <property type="entry name" value="PROTEIN_KINASE_ST"/>
    <property type="match status" value="1"/>
</dbReference>
<dbReference type="InterPro" id="IPR008271">
    <property type="entry name" value="Ser/Thr_kinase_AS"/>
</dbReference>
<dbReference type="GO" id="GO:0004674">
    <property type="term" value="F:protein serine/threonine kinase activity"/>
    <property type="evidence" value="ECO:0007669"/>
    <property type="project" value="UniProtKB-EC"/>
</dbReference>
<feature type="transmembrane region" description="Helical" evidence="6">
    <location>
        <begin position="429"/>
        <end position="451"/>
    </location>
</feature>
<keyword evidence="6" id="KW-1133">Transmembrane helix</keyword>
<feature type="compositionally biased region" description="Acidic residues" evidence="5">
    <location>
        <begin position="367"/>
        <end position="377"/>
    </location>
</feature>
<keyword evidence="1 8" id="KW-0808">Transferase</keyword>
<dbReference type="RefSeq" id="WP_197527407.1">
    <property type="nucleotide sequence ID" value="NZ_CP036291.1"/>
</dbReference>
<dbReference type="InterPro" id="IPR011009">
    <property type="entry name" value="Kinase-like_dom_sf"/>
</dbReference>
<evidence type="ECO:0000256" key="6">
    <source>
        <dbReference type="SAM" id="Phobius"/>
    </source>
</evidence>
<dbReference type="PROSITE" id="PS50011">
    <property type="entry name" value="PROTEIN_KINASE_DOM"/>
    <property type="match status" value="1"/>
</dbReference>
<evidence type="ECO:0000313" key="8">
    <source>
        <dbReference type="EMBL" id="QDU88719.1"/>
    </source>
</evidence>
<dbReference type="PANTHER" id="PTHR43289:SF6">
    <property type="entry name" value="SERINE_THREONINE-PROTEIN KINASE NEKL-3"/>
    <property type="match status" value="1"/>
</dbReference>
<name>A0A518DB61_9BACT</name>
<protein>
    <submittedName>
        <fullName evidence="8">Serine/threonine-protein kinase StkP</fullName>
        <ecNumber evidence="8">2.7.11.1</ecNumber>
    </submittedName>
</protein>
<dbReference type="GO" id="GO:0005524">
    <property type="term" value="F:ATP binding"/>
    <property type="evidence" value="ECO:0007669"/>
    <property type="project" value="UniProtKB-KW"/>
</dbReference>